<sequence length="206" mass="22413">MRDEPWMYDHEYWTIRSAYHQPFHQTLRLTRPSAYPFAHLSARPFFHPPTIAPAVTSALLQQAFRNPPCRPSPSPLPPGSDIRVCAQHLEHASQLAATNTHHPTGEVNAVGGRSFDLTAGAPSPGRTQKTNAGQEAPEAKATEQVVNDGKESRDKTSQRTIQVERGKEASNGALEALDSAEAIIGSGAPPPPPLSRSTRTPVETRF</sequence>
<organism evidence="2 3">
    <name type="scientific">Trichosporon asahii var. asahii (strain ATCC 90039 / CBS 2479 / JCM 2466 / KCTC 7840 / NBRC 103889/ NCYC 2677 / UAMH 7654)</name>
    <name type="common">Yeast</name>
    <dbReference type="NCBI Taxonomy" id="1186058"/>
    <lineage>
        <taxon>Eukaryota</taxon>
        <taxon>Fungi</taxon>
        <taxon>Dikarya</taxon>
        <taxon>Basidiomycota</taxon>
        <taxon>Agaricomycotina</taxon>
        <taxon>Tremellomycetes</taxon>
        <taxon>Trichosporonales</taxon>
        <taxon>Trichosporonaceae</taxon>
        <taxon>Trichosporon</taxon>
    </lineage>
</organism>
<dbReference type="KEGG" id="tasa:A1Q1_03945"/>
<protein>
    <submittedName>
        <fullName evidence="2">Uncharacterized protein</fullName>
    </submittedName>
</protein>
<dbReference type="HOGENOM" id="CLU_1332765_0_0_1"/>
<dbReference type="VEuPathDB" id="FungiDB:A1Q1_03945"/>
<feature type="compositionally biased region" description="Basic and acidic residues" evidence="1">
    <location>
        <begin position="148"/>
        <end position="168"/>
    </location>
</feature>
<accession>J5SSK3</accession>
<feature type="compositionally biased region" description="Low complexity" evidence="1">
    <location>
        <begin position="195"/>
        <end position="206"/>
    </location>
</feature>
<evidence type="ECO:0000256" key="1">
    <source>
        <dbReference type="SAM" id="MobiDB-lite"/>
    </source>
</evidence>
<comment type="caution">
    <text evidence="2">The sequence shown here is derived from an EMBL/GenBank/DDBJ whole genome shotgun (WGS) entry which is preliminary data.</text>
</comment>
<gene>
    <name evidence="2" type="ORF">A1Q1_03945</name>
</gene>
<proteinExistence type="predicted"/>
<dbReference type="GeneID" id="25987458"/>
<dbReference type="RefSeq" id="XP_014177845.1">
    <property type="nucleotide sequence ID" value="XM_014322370.1"/>
</dbReference>
<dbReference type="AlphaFoldDB" id="J5SSK3"/>
<evidence type="ECO:0000313" key="2">
    <source>
        <dbReference type="EMBL" id="EJT47316.1"/>
    </source>
</evidence>
<feature type="region of interest" description="Disordered" evidence="1">
    <location>
        <begin position="98"/>
        <end position="206"/>
    </location>
</feature>
<reference evidence="2 3" key="1">
    <citation type="journal article" date="2012" name="Eukaryot. Cell">
        <title>Draft genome sequence of CBS 2479, the standard type strain of Trichosporon asahii.</title>
        <authorList>
            <person name="Yang R.Y."/>
            <person name="Li H.T."/>
            <person name="Zhu H."/>
            <person name="Zhou G.P."/>
            <person name="Wang M."/>
            <person name="Wang L."/>
        </authorList>
    </citation>
    <scope>NUCLEOTIDE SEQUENCE [LARGE SCALE GENOMIC DNA]</scope>
    <source>
        <strain evidence="3">ATCC 90039 / CBS 2479 / JCM 2466 / KCTC 7840 / NCYC 2677 / UAMH 7654</strain>
    </source>
</reference>
<dbReference type="Proteomes" id="UP000002748">
    <property type="component" value="Unassembled WGS sequence"/>
</dbReference>
<name>J5SSK3_TRIAS</name>
<dbReference type="EMBL" id="ALBS01000258">
    <property type="protein sequence ID" value="EJT47316.1"/>
    <property type="molecule type" value="Genomic_DNA"/>
</dbReference>
<evidence type="ECO:0000313" key="3">
    <source>
        <dbReference type="Proteomes" id="UP000002748"/>
    </source>
</evidence>